<evidence type="ECO:0000313" key="2">
    <source>
        <dbReference type="EMBL" id="MSB19058.1"/>
    </source>
</evidence>
<accession>A0A6I2QXH0</accession>
<dbReference type="EMBL" id="WKPR01000004">
    <property type="protein sequence ID" value="MSB19058.1"/>
    <property type="molecule type" value="Genomic_DNA"/>
</dbReference>
<dbReference type="Pfam" id="PF22479">
    <property type="entry name" value="Pam3_gp18"/>
    <property type="match status" value="1"/>
</dbReference>
<dbReference type="InterPro" id="IPR054252">
    <property type="entry name" value="Pam3_gp18"/>
</dbReference>
<evidence type="ECO:0000313" key="3">
    <source>
        <dbReference type="Proteomes" id="UP000434475"/>
    </source>
</evidence>
<dbReference type="AlphaFoldDB" id="A0A6I2QXH0"/>
<sequence length="104" mass="11651">MDYITIAVPDMNDSFSRVVLNGTAYLMRFTWNDTAQRWMWGLYTTDRTAIIEGVKVVPSFPINLPYGHLELPAGAFGAISELEAVGRQDFLNGNAQFVFMAAQQ</sequence>
<dbReference type="Proteomes" id="UP000434475">
    <property type="component" value="Unassembled WGS sequence"/>
</dbReference>
<reference evidence="2 3" key="1">
    <citation type="journal article" date="2019" name="Nat. Med.">
        <title>A library of human gut bacterial isolates paired with longitudinal multiomics data enables mechanistic microbiome research.</title>
        <authorList>
            <person name="Poyet M."/>
            <person name="Groussin M."/>
            <person name="Gibbons S.M."/>
            <person name="Avila-Pacheco J."/>
            <person name="Jiang X."/>
            <person name="Kearney S.M."/>
            <person name="Perrotta A.R."/>
            <person name="Berdy B."/>
            <person name="Zhao S."/>
            <person name="Lieberman T.D."/>
            <person name="Swanson P.K."/>
            <person name="Smith M."/>
            <person name="Roesemann S."/>
            <person name="Alexander J.E."/>
            <person name="Rich S.A."/>
            <person name="Livny J."/>
            <person name="Vlamakis H."/>
            <person name="Clish C."/>
            <person name="Bullock K."/>
            <person name="Deik A."/>
            <person name="Scott J."/>
            <person name="Pierce K.A."/>
            <person name="Xavier R.J."/>
            <person name="Alm E.J."/>
        </authorList>
    </citation>
    <scope>NUCLEOTIDE SEQUENCE [LARGE SCALE GENOMIC DNA]</scope>
    <source>
        <strain evidence="2 3">BIOML-A2</strain>
    </source>
</reference>
<organism evidence="2 3">
    <name type="scientific">Flavonifractor plautii</name>
    <name type="common">Fusobacterium plautii</name>
    <dbReference type="NCBI Taxonomy" id="292800"/>
    <lineage>
        <taxon>Bacteria</taxon>
        <taxon>Bacillati</taxon>
        <taxon>Bacillota</taxon>
        <taxon>Clostridia</taxon>
        <taxon>Eubacteriales</taxon>
        <taxon>Oscillospiraceae</taxon>
        <taxon>Flavonifractor</taxon>
    </lineage>
</organism>
<comment type="caution">
    <text evidence="2">The sequence shown here is derived from an EMBL/GenBank/DDBJ whole genome shotgun (WGS) entry which is preliminary data.</text>
</comment>
<dbReference type="RefSeq" id="WP_172697419.1">
    <property type="nucleotide sequence ID" value="NZ_WKPR01000004.1"/>
</dbReference>
<evidence type="ECO:0000259" key="1">
    <source>
        <dbReference type="Pfam" id="PF22479"/>
    </source>
</evidence>
<name>A0A6I2QXH0_FLAPL</name>
<feature type="domain" description="Cyanophage baseplate Pam3 plug gp18" evidence="1">
    <location>
        <begin position="1"/>
        <end position="93"/>
    </location>
</feature>
<protein>
    <recommendedName>
        <fullName evidence="1">Cyanophage baseplate Pam3 plug gp18 domain-containing protein</fullName>
    </recommendedName>
</protein>
<proteinExistence type="predicted"/>
<gene>
    <name evidence="2" type="ORF">GKE97_05945</name>
</gene>